<dbReference type="SUPFAM" id="SSF52402">
    <property type="entry name" value="Adenine nucleotide alpha hydrolases-like"/>
    <property type="match status" value="2"/>
</dbReference>
<dbReference type="HOGENOM" id="CLU_1033466_0_0_10"/>
<dbReference type="RefSeq" id="WP_014798940.1">
    <property type="nucleotide sequence ID" value="NC_018018.1"/>
</dbReference>
<dbReference type="OrthoDB" id="9788959at2"/>
<dbReference type="EMBL" id="CP003345">
    <property type="protein sequence ID" value="AFM05509.1"/>
    <property type="molecule type" value="Genomic_DNA"/>
</dbReference>
<dbReference type="Proteomes" id="UP000006054">
    <property type="component" value="Chromosome"/>
</dbReference>
<evidence type="ECO:0000313" key="3">
    <source>
        <dbReference type="EMBL" id="AFM05509.1"/>
    </source>
</evidence>
<protein>
    <submittedName>
        <fullName evidence="3">Universal stress protein UspA-like protein</fullName>
    </submittedName>
</protein>
<dbReference type="PANTHER" id="PTHR46268">
    <property type="entry name" value="STRESS RESPONSE PROTEIN NHAX"/>
    <property type="match status" value="1"/>
</dbReference>
<dbReference type="Pfam" id="PF00582">
    <property type="entry name" value="Usp"/>
    <property type="match status" value="2"/>
</dbReference>
<comment type="similarity">
    <text evidence="1">Belongs to the universal stress protein A family.</text>
</comment>
<organism evidence="3 4">
    <name type="scientific">Bernardetia litoralis (strain ATCC 23117 / DSM 6794 / NBRC 15988 / NCIMB 1366 / Fx l1 / Sio-4)</name>
    <name type="common">Flexibacter litoralis</name>
    <dbReference type="NCBI Taxonomy" id="880071"/>
    <lineage>
        <taxon>Bacteria</taxon>
        <taxon>Pseudomonadati</taxon>
        <taxon>Bacteroidota</taxon>
        <taxon>Cytophagia</taxon>
        <taxon>Cytophagales</taxon>
        <taxon>Bernardetiaceae</taxon>
        <taxon>Bernardetia</taxon>
    </lineage>
</organism>
<dbReference type="STRING" id="880071.Fleli_3177"/>
<dbReference type="KEGG" id="fli:Fleli_3177"/>
<gene>
    <name evidence="3" type="ordered locus">Fleli_3177</name>
</gene>
<reference evidence="4" key="1">
    <citation type="submission" date="2012-06" db="EMBL/GenBank/DDBJ databases">
        <title>The complete genome of Flexibacter litoralis DSM 6794.</title>
        <authorList>
            <person name="Lucas S."/>
            <person name="Copeland A."/>
            <person name="Lapidus A."/>
            <person name="Glavina del Rio T."/>
            <person name="Dalin E."/>
            <person name="Tice H."/>
            <person name="Bruce D."/>
            <person name="Goodwin L."/>
            <person name="Pitluck S."/>
            <person name="Peters L."/>
            <person name="Ovchinnikova G."/>
            <person name="Lu M."/>
            <person name="Kyrpides N."/>
            <person name="Mavromatis K."/>
            <person name="Ivanova N."/>
            <person name="Brettin T."/>
            <person name="Detter J.C."/>
            <person name="Han C."/>
            <person name="Larimer F."/>
            <person name="Land M."/>
            <person name="Hauser L."/>
            <person name="Markowitz V."/>
            <person name="Cheng J.-F."/>
            <person name="Hugenholtz P."/>
            <person name="Woyke T."/>
            <person name="Wu D."/>
            <person name="Spring S."/>
            <person name="Lang E."/>
            <person name="Kopitz M."/>
            <person name="Brambilla E."/>
            <person name="Klenk H.-P."/>
            <person name="Eisen J.A."/>
        </authorList>
    </citation>
    <scope>NUCLEOTIDE SEQUENCE [LARGE SCALE GENOMIC DNA]</scope>
    <source>
        <strain evidence="4">ATCC 23117 / DSM 6794 / NBRC 15988 / NCIMB 1366 / Sio-4</strain>
    </source>
</reference>
<sequence>MKTLLVPTNFSLSSAKSLQYSTLLAKEFGSKIIVHHTYPQNSPVHWLSDLENQLHAFVSEYDFEHYTGSEDYLKIETSIQQGREKENIINIIKKHDADILILSAKDRTQWEGIPFEMLISQTLEQTLSSVLIVPSEIEMQNSIKHVVFALSLDDGDADIIDSLLLFCEVLGAHLTCLHVSVSKEEKNLIDFQLQPLQETYFSISEEQMSFEITYNKSIEEGISKFLNVKPAQLLVMLTKERSFFEGLFHRSVSQGMSFQSKVPVMIVKL</sequence>
<name>I4ANH4_BERLS</name>
<feature type="domain" description="UspA" evidence="2">
    <location>
        <begin position="144"/>
        <end position="268"/>
    </location>
</feature>
<accession>I4ANH4</accession>
<dbReference type="CDD" id="cd00293">
    <property type="entry name" value="USP-like"/>
    <property type="match status" value="2"/>
</dbReference>
<feature type="domain" description="UspA" evidence="2">
    <location>
        <begin position="1"/>
        <end position="134"/>
    </location>
</feature>
<evidence type="ECO:0000256" key="1">
    <source>
        <dbReference type="ARBA" id="ARBA00008791"/>
    </source>
</evidence>
<proteinExistence type="inferred from homology"/>
<evidence type="ECO:0000313" key="4">
    <source>
        <dbReference type="Proteomes" id="UP000006054"/>
    </source>
</evidence>
<dbReference type="AlphaFoldDB" id="I4ANH4"/>
<dbReference type="eggNOG" id="COG0589">
    <property type="taxonomic scope" value="Bacteria"/>
</dbReference>
<keyword evidence="4" id="KW-1185">Reference proteome</keyword>
<evidence type="ECO:0000259" key="2">
    <source>
        <dbReference type="Pfam" id="PF00582"/>
    </source>
</evidence>
<dbReference type="PANTHER" id="PTHR46268:SF6">
    <property type="entry name" value="UNIVERSAL STRESS PROTEIN UP12"/>
    <property type="match status" value="1"/>
</dbReference>
<dbReference type="Gene3D" id="3.40.50.620">
    <property type="entry name" value="HUPs"/>
    <property type="match status" value="2"/>
</dbReference>
<dbReference type="InterPro" id="IPR006016">
    <property type="entry name" value="UspA"/>
</dbReference>
<dbReference type="InterPro" id="IPR014729">
    <property type="entry name" value="Rossmann-like_a/b/a_fold"/>
</dbReference>